<keyword evidence="4" id="KW-0249">Electron transport</keyword>
<dbReference type="Gene3D" id="1.10.760.10">
    <property type="entry name" value="Cytochrome c-like domain"/>
    <property type="match status" value="1"/>
</dbReference>
<evidence type="ECO:0000256" key="4">
    <source>
        <dbReference type="ARBA" id="ARBA00022982"/>
    </source>
</evidence>
<name>A0A8B2NQQ8_9HYPH</name>
<evidence type="ECO:0000313" key="10">
    <source>
        <dbReference type="Proteomes" id="UP000249590"/>
    </source>
</evidence>
<keyword evidence="3 6" id="KW-0479">Metal-binding</keyword>
<dbReference type="OrthoDB" id="9805828at2"/>
<accession>A0A8B2NQQ8</accession>
<dbReference type="RefSeq" id="WP_111349479.1">
    <property type="nucleotide sequence ID" value="NZ_JAIWKD010000006.1"/>
</dbReference>
<comment type="caution">
    <text evidence="9">The sequence shown here is derived from an EMBL/GenBank/DDBJ whole genome shotgun (WGS) entry which is preliminary data.</text>
</comment>
<dbReference type="EMBL" id="QHHQ01000005">
    <property type="protein sequence ID" value="RAH99333.1"/>
    <property type="molecule type" value="Genomic_DNA"/>
</dbReference>
<evidence type="ECO:0000259" key="8">
    <source>
        <dbReference type="PROSITE" id="PS51007"/>
    </source>
</evidence>
<organism evidence="9 10">
    <name type="scientific">Acuticoccus sediminis</name>
    <dbReference type="NCBI Taxonomy" id="2184697"/>
    <lineage>
        <taxon>Bacteria</taxon>
        <taxon>Pseudomonadati</taxon>
        <taxon>Pseudomonadota</taxon>
        <taxon>Alphaproteobacteria</taxon>
        <taxon>Hyphomicrobiales</taxon>
        <taxon>Amorphaceae</taxon>
        <taxon>Acuticoccus</taxon>
    </lineage>
</organism>
<feature type="chain" id="PRO_5032325556" evidence="7">
    <location>
        <begin position="23"/>
        <end position="126"/>
    </location>
</feature>
<keyword evidence="5 6" id="KW-0408">Iron</keyword>
<keyword evidence="1" id="KW-0813">Transport</keyword>
<dbReference type="PRINTS" id="PR00604">
    <property type="entry name" value="CYTCHRMECIAB"/>
</dbReference>
<keyword evidence="2 6" id="KW-0349">Heme</keyword>
<dbReference type="PANTHER" id="PTHR11961">
    <property type="entry name" value="CYTOCHROME C"/>
    <property type="match status" value="1"/>
</dbReference>
<evidence type="ECO:0000256" key="6">
    <source>
        <dbReference type="PROSITE-ProRule" id="PRU00433"/>
    </source>
</evidence>
<proteinExistence type="predicted"/>
<dbReference type="InterPro" id="IPR036909">
    <property type="entry name" value="Cyt_c-like_dom_sf"/>
</dbReference>
<evidence type="ECO:0000256" key="3">
    <source>
        <dbReference type="ARBA" id="ARBA00022723"/>
    </source>
</evidence>
<feature type="signal peptide" evidence="7">
    <location>
        <begin position="1"/>
        <end position="22"/>
    </location>
</feature>
<gene>
    <name evidence="9" type="ORF">DLJ53_22620</name>
</gene>
<dbReference type="GO" id="GO:0020037">
    <property type="term" value="F:heme binding"/>
    <property type="evidence" value="ECO:0007669"/>
    <property type="project" value="InterPro"/>
</dbReference>
<dbReference type="Pfam" id="PF00034">
    <property type="entry name" value="Cytochrom_C"/>
    <property type="match status" value="1"/>
</dbReference>
<dbReference type="GO" id="GO:0009055">
    <property type="term" value="F:electron transfer activity"/>
    <property type="evidence" value="ECO:0007669"/>
    <property type="project" value="InterPro"/>
</dbReference>
<dbReference type="GO" id="GO:0046872">
    <property type="term" value="F:metal ion binding"/>
    <property type="evidence" value="ECO:0007669"/>
    <property type="project" value="UniProtKB-KW"/>
</dbReference>
<reference evidence="9 10" key="1">
    <citation type="submission" date="2018-05" db="EMBL/GenBank/DDBJ databases">
        <title>Acuticoccus sediminis sp. nov., isolated from deep-sea sediment of Indian Ocean.</title>
        <authorList>
            <person name="Liu X."/>
            <person name="Lai Q."/>
            <person name="Du Y."/>
            <person name="Sun F."/>
            <person name="Zhang X."/>
            <person name="Wang S."/>
            <person name="Shao Z."/>
        </authorList>
    </citation>
    <scope>NUCLEOTIDE SEQUENCE [LARGE SCALE GENOMIC DNA]</scope>
    <source>
        <strain evidence="9 10">PTG4-2</strain>
    </source>
</reference>
<protein>
    <submittedName>
        <fullName evidence="9">Cytochrome c family protein</fullName>
    </submittedName>
</protein>
<evidence type="ECO:0000313" key="9">
    <source>
        <dbReference type="EMBL" id="RAH99333.1"/>
    </source>
</evidence>
<keyword evidence="10" id="KW-1185">Reference proteome</keyword>
<dbReference type="PROSITE" id="PS51007">
    <property type="entry name" value="CYTC"/>
    <property type="match status" value="1"/>
</dbReference>
<dbReference type="AlphaFoldDB" id="A0A8B2NQQ8"/>
<dbReference type="Proteomes" id="UP000249590">
    <property type="component" value="Unassembled WGS sequence"/>
</dbReference>
<evidence type="ECO:0000256" key="1">
    <source>
        <dbReference type="ARBA" id="ARBA00022448"/>
    </source>
</evidence>
<keyword evidence="7" id="KW-0732">Signal</keyword>
<feature type="domain" description="Cytochrome c" evidence="8">
    <location>
        <begin position="23"/>
        <end position="125"/>
    </location>
</feature>
<dbReference type="SUPFAM" id="SSF46626">
    <property type="entry name" value="Cytochrome c"/>
    <property type="match status" value="1"/>
</dbReference>
<evidence type="ECO:0000256" key="7">
    <source>
        <dbReference type="SAM" id="SignalP"/>
    </source>
</evidence>
<evidence type="ECO:0000256" key="2">
    <source>
        <dbReference type="ARBA" id="ARBA00022617"/>
    </source>
</evidence>
<sequence>MKKHVLAAAALAALAVAPPAMAQDPAAGEKVFRMCMACHAVGEGAKNKIGPELNGIIGRQPGHMEGFQYSPAMVSFGEGKVWDEALLDQYLENPRTVVKGTKMAFGGLRRPEQRADVIAYLATFSQ</sequence>
<evidence type="ECO:0000256" key="5">
    <source>
        <dbReference type="ARBA" id="ARBA00023004"/>
    </source>
</evidence>
<dbReference type="InterPro" id="IPR009056">
    <property type="entry name" value="Cyt_c-like_dom"/>
</dbReference>
<dbReference type="InterPro" id="IPR002327">
    <property type="entry name" value="Cyt_c_1A/1B"/>
</dbReference>